<accession>A0A1H7VZ18</accession>
<evidence type="ECO:0000256" key="10">
    <source>
        <dbReference type="ARBA" id="ARBA00023125"/>
    </source>
</evidence>
<reference evidence="19 20" key="1">
    <citation type="submission" date="2016-10" db="EMBL/GenBank/DDBJ databases">
        <authorList>
            <person name="de Groot N.N."/>
        </authorList>
    </citation>
    <scope>NUCLEOTIDE SEQUENCE [LARGE SCALE GENOMIC DNA]</scope>
    <source>
        <strain evidence="19 20">DSM 8423</strain>
    </source>
</reference>
<dbReference type="HAMAP" id="MF_01485">
    <property type="entry name" value="RecB"/>
    <property type="match status" value="1"/>
</dbReference>
<keyword evidence="20" id="KW-1185">Reference proteome</keyword>
<evidence type="ECO:0000256" key="4">
    <source>
        <dbReference type="ARBA" id="ARBA00022763"/>
    </source>
</evidence>
<keyword evidence="5 16" id="KW-0378">Hydrolase</keyword>
<dbReference type="PANTHER" id="PTHR11070:SF23">
    <property type="entry name" value="RECBCD ENZYME SUBUNIT RECB"/>
    <property type="match status" value="1"/>
</dbReference>
<keyword evidence="6 16" id="KW-0347">Helicase</keyword>
<dbReference type="GO" id="GO:0043138">
    <property type="term" value="F:3'-5' DNA helicase activity"/>
    <property type="evidence" value="ECO:0007669"/>
    <property type="project" value="UniProtKB-EC"/>
</dbReference>
<keyword evidence="11" id="KW-0234">DNA repair</keyword>
<evidence type="ECO:0000313" key="20">
    <source>
        <dbReference type="Proteomes" id="UP000198744"/>
    </source>
</evidence>
<keyword evidence="9" id="KW-0460">Magnesium</keyword>
<evidence type="ECO:0000256" key="15">
    <source>
        <dbReference type="ARBA" id="ARBA00048988"/>
    </source>
</evidence>
<dbReference type="InterPro" id="IPR011604">
    <property type="entry name" value="PDDEXK-like_dom_sf"/>
</dbReference>
<keyword evidence="1" id="KW-0540">Nuclease</keyword>
<dbReference type="GO" id="GO:0009338">
    <property type="term" value="C:exodeoxyribonuclease V complex"/>
    <property type="evidence" value="ECO:0007669"/>
    <property type="project" value="TreeGrafter"/>
</dbReference>
<dbReference type="InterPro" id="IPR011335">
    <property type="entry name" value="Restrct_endonuc-II-like"/>
</dbReference>
<dbReference type="InterPro" id="IPR000212">
    <property type="entry name" value="DNA_helicase_UvrD/REP"/>
</dbReference>
<keyword evidence="2" id="KW-0479">Metal-binding</keyword>
<evidence type="ECO:0000256" key="16">
    <source>
        <dbReference type="PROSITE-ProRule" id="PRU00560"/>
    </source>
</evidence>
<comment type="catalytic activity">
    <reaction evidence="13">
        <text>Couples ATP hydrolysis with the unwinding of duplex DNA by translocating in the 3'-5' direction.</text>
        <dbReference type="EC" id="5.6.2.4"/>
    </reaction>
</comment>
<dbReference type="Gene3D" id="3.40.50.300">
    <property type="entry name" value="P-loop containing nucleotide triphosphate hydrolases"/>
    <property type="match status" value="2"/>
</dbReference>
<dbReference type="AlphaFoldDB" id="A0A1H7VZ18"/>
<dbReference type="GO" id="GO:0046872">
    <property type="term" value="F:metal ion binding"/>
    <property type="evidence" value="ECO:0007669"/>
    <property type="project" value="UniProtKB-KW"/>
</dbReference>
<keyword evidence="7" id="KW-0269">Exonuclease</keyword>
<dbReference type="CDD" id="cd22352">
    <property type="entry name" value="RecB_C-like"/>
    <property type="match status" value="1"/>
</dbReference>
<organism evidence="19 20">
    <name type="scientific">Syntrophus gentianae</name>
    <dbReference type="NCBI Taxonomy" id="43775"/>
    <lineage>
        <taxon>Bacteria</taxon>
        <taxon>Pseudomonadati</taxon>
        <taxon>Thermodesulfobacteriota</taxon>
        <taxon>Syntrophia</taxon>
        <taxon>Syntrophales</taxon>
        <taxon>Syntrophaceae</taxon>
        <taxon>Syntrophus</taxon>
    </lineage>
</organism>
<dbReference type="SUPFAM" id="SSF52540">
    <property type="entry name" value="P-loop containing nucleoside triphosphate hydrolases"/>
    <property type="match status" value="1"/>
</dbReference>
<dbReference type="GO" id="GO:0008854">
    <property type="term" value="F:exodeoxyribonuclease V activity"/>
    <property type="evidence" value="ECO:0007669"/>
    <property type="project" value="InterPro"/>
</dbReference>
<evidence type="ECO:0000256" key="14">
    <source>
        <dbReference type="ARBA" id="ARBA00034808"/>
    </source>
</evidence>
<dbReference type="Pfam" id="PF13361">
    <property type="entry name" value="UvrD_C"/>
    <property type="match status" value="2"/>
</dbReference>
<feature type="domain" description="UvrD-like helicase C-terminal" evidence="18">
    <location>
        <begin position="491"/>
        <end position="757"/>
    </location>
</feature>
<keyword evidence="12" id="KW-0413">Isomerase</keyword>
<dbReference type="STRING" id="43775.SAMN04489760_10556"/>
<evidence type="ECO:0000256" key="1">
    <source>
        <dbReference type="ARBA" id="ARBA00022722"/>
    </source>
</evidence>
<dbReference type="Proteomes" id="UP000198744">
    <property type="component" value="Unassembled WGS sequence"/>
</dbReference>
<sequence length="1231" mass="139625">MKPFDLLHAPLSGRNLIEANAGTGKTYAISGLFLRLVVEHALPVSEILVLTYTVAATDELKDRIRKILRKALDALRQGGADDPFLSSWRERLISEGRADLARRRLTNALRDFDEASIFTIHSFCQRTLQENAFESSVTFDAELLADSEKITDRLLQDFWRRHFYEAQPELAAYALKTGNDLDRYRDFLRSIANFPDIQIIPDLEVPDRRQLDGEIERFRQAMNLVREGWETSRETIVSLLCNGALKATVYSAAKTDRYREELDAFLDSGSPWFPLPDVFENFTAGKLALSCKKGASPPEHPFFAACQQAIELGTDLGERFNRFFLALKKELLETVRTELPAHKASRNVLFFDDLLLRLREALRKPSGVLLADAIRRKYQAALVDEFQDTDPVQYEILRTVFLQGPQDEAQRPPVFLIGDPKQAIYSFRGADIFAYMTAAKQADVTYTLTENWRSAPGLIVAVNALFSRRPNPFVYEDISFSETAAAPVALREKLALDGEGGGKRAPLQLWIVSADERDGSGKPLAKGRATPRILSALSQEIARLLEAGRKGEARIDDRGIEAGDMAVLVRSNREARLVKQVLSQTNIPAVLHSRDNLFDSPDAEDMELLLWALELPGDERRLAAALLTPFFGLTIGDLYRLKSDERQWEHRLRDFRAYNALWQEEGFMRMMRSLLRQEDVRARLLARQDGERRLTNVLHLVEVLHSESLGKNRGMRGLVHWLAEQRNPAKGRSDEHQLRLESDAHAVKIVTIHRSKGLEYPVVFCPFAWEGAKGEQRHGSLIYHGGRDHELLICDIGSPPQPLSQRQAYREGLAERVRLLYVALTRAKHRCYLVWGHFNKAEGSAPAYLLHDRSSTWDENDGEGMDFTGAAAGRTYRELNSDAFLRDLEQLSASADGSISVENLPVSPLTRPVEETLPERELSCRKFTRELDRNWRFTSFSSLVFGSYPLPEKGEREWEEETRAEADTDWKKLPAGTSTGNLLHDFLEHLDFAEQNEDVLHRQAAETLSAHGFDPRWERAMLDSARNVLSVPLSGGEKRTTFRLADIAGENRVSELGFYFPLKRLTREKLHGLFRDIARQDPGCIPDSWEVEMGRLSFSPVQGWLRGFIDLVFSVDGRYYLVDWKTNYLGPDSASYSLADLKSVMVRKHYILQYHLYALALHAYLKRRLPGYQAESHFGGVYYLFLRGIDPNSGAGSGIYFDRPSEVRLTALYNALIETNSAEGRSADGIR</sequence>
<dbReference type="Pfam" id="PF00580">
    <property type="entry name" value="UvrD-helicase"/>
    <property type="match status" value="1"/>
</dbReference>
<evidence type="ECO:0000256" key="3">
    <source>
        <dbReference type="ARBA" id="ARBA00022741"/>
    </source>
</evidence>
<evidence type="ECO:0000256" key="13">
    <source>
        <dbReference type="ARBA" id="ARBA00034617"/>
    </source>
</evidence>
<evidence type="ECO:0000256" key="6">
    <source>
        <dbReference type="ARBA" id="ARBA00022806"/>
    </source>
</evidence>
<comment type="catalytic activity">
    <reaction evidence="15">
        <text>ATP + H2O = ADP + phosphate + H(+)</text>
        <dbReference type="Rhea" id="RHEA:13065"/>
        <dbReference type="ChEBI" id="CHEBI:15377"/>
        <dbReference type="ChEBI" id="CHEBI:15378"/>
        <dbReference type="ChEBI" id="CHEBI:30616"/>
        <dbReference type="ChEBI" id="CHEBI:43474"/>
        <dbReference type="ChEBI" id="CHEBI:456216"/>
        <dbReference type="EC" id="5.6.2.4"/>
    </reaction>
</comment>
<dbReference type="EMBL" id="FOBS01000005">
    <property type="protein sequence ID" value="SEM14450.1"/>
    <property type="molecule type" value="Genomic_DNA"/>
</dbReference>
<evidence type="ECO:0000256" key="5">
    <source>
        <dbReference type="ARBA" id="ARBA00022801"/>
    </source>
</evidence>
<dbReference type="GO" id="GO:0000725">
    <property type="term" value="P:recombinational repair"/>
    <property type="evidence" value="ECO:0007669"/>
    <property type="project" value="TreeGrafter"/>
</dbReference>
<dbReference type="Gene3D" id="1.10.486.10">
    <property type="entry name" value="PCRA, domain 4"/>
    <property type="match status" value="1"/>
</dbReference>
<dbReference type="GO" id="GO:0005524">
    <property type="term" value="F:ATP binding"/>
    <property type="evidence" value="ECO:0007669"/>
    <property type="project" value="UniProtKB-UniRule"/>
</dbReference>
<dbReference type="Gene3D" id="1.10.3170.10">
    <property type="entry name" value="Recbcd, chain B, domain 2"/>
    <property type="match status" value="1"/>
</dbReference>
<keyword evidence="4" id="KW-0227">DNA damage</keyword>
<gene>
    <name evidence="19" type="ORF">SAMN04489760_10556</name>
</gene>
<dbReference type="GO" id="GO:0003677">
    <property type="term" value="F:DNA binding"/>
    <property type="evidence" value="ECO:0007669"/>
    <property type="project" value="UniProtKB-KW"/>
</dbReference>
<dbReference type="Gene3D" id="3.90.320.10">
    <property type="match status" value="1"/>
</dbReference>
<dbReference type="EC" id="5.6.2.4" evidence="14"/>
<dbReference type="InterPro" id="IPR014017">
    <property type="entry name" value="DNA_helicase_UvrD-like_C"/>
</dbReference>
<protein>
    <recommendedName>
        <fullName evidence="14">DNA 3'-5' helicase</fullName>
        <ecNumber evidence="14">5.6.2.4</ecNumber>
    </recommendedName>
</protein>
<evidence type="ECO:0000256" key="8">
    <source>
        <dbReference type="ARBA" id="ARBA00022840"/>
    </source>
</evidence>
<feature type="domain" description="UvrD-like helicase ATP-binding" evidence="17">
    <location>
        <begin position="1"/>
        <end position="455"/>
    </location>
</feature>
<dbReference type="Pfam" id="PF12705">
    <property type="entry name" value="PDDEXK_1"/>
    <property type="match status" value="1"/>
</dbReference>
<proteinExistence type="inferred from homology"/>
<evidence type="ECO:0000256" key="12">
    <source>
        <dbReference type="ARBA" id="ARBA00023235"/>
    </source>
</evidence>
<dbReference type="GO" id="GO:0016887">
    <property type="term" value="F:ATP hydrolysis activity"/>
    <property type="evidence" value="ECO:0007669"/>
    <property type="project" value="RHEA"/>
</dbReference>
<keyword evidence="10" id="KW-0238">DNA-binding</keyword>
<evidence type="ECO:0000259" key="18">
    <source>
        <dbReference type="PROSITE" id="PS51217"/>
    </source>
</evidence>
<evidence type="ECO:0000256" key="2">
    <source>
        <dbReference type="ARBA" id="ARBA00022723"/>
    </source>
</evidence>
<evidence type="ECO:0000256" key="11">
    <source>
        <dbReference type="ARBA" id="ARBA00023204"/>
    </source>
</evidence>
<dbReference type="PROSITE" id="PS51198">
    <property type="entry name" value="UVRD_HELICASE_ATP_BIND"/>
    <property type="match status" value="1"/>
</dbReference>
<keyword evidence="8 16" id="KW-0067">ATP-binding</keyword>
<dbReference type="OrthoDB" id="9810135at2"/>
<dbReference type="InterPro" id="IPR038726">
    <property type="entry name" value="PDDEXK_AddAB-type"/>
</dbReference>
<dbReference type="NCBIfam" id="TIGR00609">
    <property type="entry name" value="recB"/>
    <property type="match status" value="1"/>
</dbReference>
<name>A0A1H7VZ18_9BACT</name>
<dbReference type="InterPro" id="IPR027417">
    <property type="entry name" value="P-loop_NTPase"/>
</dbReference>
<dbReference type="SUPFAM" id="SSF52980">
    <property type="entry name" value="Restriction endonuclease-like"/>
    <property type="match status" value="1"/>
</dbReference>
<evidence type="ECO:0000313" key="19">
    <source>
        <dbReference type="EMBL" id="SEM14450.1"/>
    </source>
</evidence>
<dbReference type="PANTHER" id="PTHR11070">
    <property type="entry name" value="UVRD / RECB / PCRA DNA HELICASE FAMILY MEMBER"/>
    <property type="match status" value="1"/>
</dbReference>
<evidence type="ECO:0000256" key="7">
    <source>
        <dbReference type="ARBA" id="ARBA00022839"/>
    </source>
</evidence>
<dbReference type="InterPro" id="IPR004586">
    <property type="entry name" value="RecB"/>
</dbReference>
<keyword evidence="3 16" id="KW-0547">Nucleotide-binding</keyword>
<dbReference type="PROSITE" id="PS51217">
    <property type="entry name" value="UVRD_HELICASE_CTER"/>
    <property type="match status" value="1"/>
</dbReference>
<dbReference type="RefSeq" id="WP_093882594.1">
    <property type="nucleotide sequence ID" value="NZ_FOBS01000005.1"/>
</dbReference>
<evidence type="ECO:0000256" key="9">
    <source>
        <dbReference type="ARBA" id="ARBA00022842"/>
    </source>
</evidence>
<evidence type="ECO:0000259" key="17">
    <source>
        <dbReference type="PROSITE" id="PS51198"/>
    </source>
</evidence>
<dbReference type="InterPro" id="IPR014016">
    <property type="entry name" value="UvrD-like_ATP-bd"/>
</dbReference>
<dbReference type="GO" id="GO:0005829">
    <property type="term" value="C:cytosol"/>
    <property type="evidence" value="ECO:0007669"/>
    <property type="project" value="TreeGrafter"/>
</dbReference>
<feature type="binding site" evidence="16">
    <location>
        <begin position="19"/>
        <end position="26"/>
    </location>
    <ligand>
        <name>ATP</name>
        <dbReference type="ChEBI" id="CHEBI:30616"/>
    </ligand>
</feature>